<reference evidence="3" key="1">
    <citation type="submission" date="2021-01" db="EMBL/GenBank/DDBJ databases">
        <authorList>
            <person name="Corre E."/>
            <person name="Pelletier E."/>
            <person name="Niang G."/>
            <person name="Scheremetjew M."/>
            <person name="Finn R."/>
            <person name="Kale V."/>
            <person name="Holt S."/>
            <person name="Cochrane G."/>
            <person name="Meng A."/>
            <person name="Brown T."/>
            <person name="Cohen L."/>
        </authorList>
    </citation>
    <scope>NUCLEOTIDE SEQUENCE</scope>
    <source>
        <strain evidence="3">CCMP3107</strain>
    </source>
</reference>
<dbReference type="EMBL" id="HBIU01032974">
    <property type="protein sequence ID" value="CAE0636439.1"/>
    <property type="molecule type" value="Transcribed_RNA"/>
</dbReference>
<keyword evidence="1" id="KW-1133">Transmembrane helix</keyword>
<keyword evidence="1" id="KW-0472">Membrane</keyword>
<feature type="transmembrane region" description="Helical" evidence="1">
    <location>
        <begin position="173"/>
        <end position="194"/>
    </location>
</feature>
<proteinExistence type="predicted"/>
<name>A0A7S3XZ86_HETAK</name>
<organism evidence="3">
    <name type="scientific">Heterosigma akashiwo</name>
    <name type="common">Chromophytic alga</name>
    <name type="synonym">Heterosigma carterae</name>
    <dbReference type="NCBI Taxonomy" id="2829"/>
    <lineage>
        <taxon>Eukaryota</taxon>
        <taxon>Sar</taxon>
        <taxon>Stramenopiles</taxon>
        <taxon>Ochrophyta</taxon>
        <taxon>Raphidophyceae</taxon>
        <taxon>Chattonellales</taxon>
        <taxon>Chattonellaceae</taxon>
        <taxon>Heterosigma</taxon>
    </lineage>
</organism>
<feature type="chain" id="PRO_5031321560" evidence="2">
    <location>
        <begin position="18"/>
        <end position="344"/>
    </location>
</feature>
<dbReference type="PANTHER" id="PTHR34730:SF1">
    <property type="entry name" value="PARAQUAT-INDUCIBLE PROTEIN A"/>
    <property type="match status" value="1"/>
</dbReference>
<dbReference type="AlphaFoldDB" id="A0A7S3XZ86"/>
<accession>A0A7S3XZ86</accession>
<keyword evidence="1" id="KW-0812">Transmembrane</keyword>
<feature type="transmembrane region" description="Helical" evidence="1">
    <location>
        <begin position="70"/>
        <end position="92"/>
    </location>
</feature>
<feature type="signal peptide" evidence="2">
    <location>
        <begin position="1"/>
        <end position="17"/>
    </location>
</feature>
<evidence type="ECO:0000256" key="2">
    <source>
        <dbReference type="SAM" id="SignalP"/>
    </source>
</evidence>
<dbReference type="PANTHER" id="PTHR34730">
    <property type="entry name" value="UNNAMED PRODUCT"/>
    <property type="match status" value="1"/>
</dbReference>
<evidence type="ECO:0000313" key="3">
    <source>
        <dbReference type="EMBL" id="CAE0636439.1"/>
    </source>
</evidence>
<sequence>MLVVLALGCAFVLLVIGSSLPAVNILFEGLAGKLLGGSSSRHYSALSLGEDLPSNTLHPNGVGIRWIQSIYFMFTFAMPSVFLLSSMLVWIIPMSHSAVNRAHQFLEIVGAWTATDVLLLSVLATVLEISIFADFMVGDDCDFINSVLSQYQMDLGLTDAVCFSLRVKEQRGAWVILCHVILTYLSGAVVNAVAQCGCHQYFNADKFTPVDGQLMQAKHYKQQLVQPPVLSSVNNSSEWYSCEEDRGGDGIFPRHAHNQEPRVLHDPLVQKDKHQTEKGILEEASISCGSNTESHHREINPLFWMMILISKKYLGLLEELHYCTEEPDKGVDNHGGAYVAGDNN</sequence>
<gene>
    <name evidence="3" type="ORF">HAKA00212_LOCUS15201</name>
</gene>
<evidence type="ECO:0000256" key="1">
    <source>
        <dbReference type="SAM" id="Phobius"/>
    </source>
</evidence>
<protein>
    <submittedName>
        <fullName evidence="3">Uncharacterized protein</fullName>
    </submittedName>
</protein>
<keyword evidence="2" id="KW-0732">Signal</keyword>